<feature type="chain" id="PRO_5026951614" description="Spore coat protein U/FanG domain-containing protein" evidence="1">
    <location>
        <begin position="27"/>
        <end position="167"/>
    </location>
</feature>
<sequence length="167" mass="17667">MMRLKTLAGTPFAALALLAFAPSALAAADCSIFSSTLNFGNYDVLDATPTDSTTNILIICTRDPPPNTETVSYTLTLSVGGGTYANRTMNNGANTIRYNLYTSPAMTPATIWGNGTGGTSVVATSLQPLNAQNTVRLAFHTIYGRIPARQDVRVGTYTGSVVLTMNY</sequence>
<feature type="domain" description="Spore coat protein U/FanG" evidence="2">
    <location>
        <begin position="20"/>
        <end position="164"/>
    </location>
</feature>
<dbReference type="AlphaFoldDB" id="A0A6M4GTN3"/>
<dbReference type="InterPro" id="IPR007893">
    <property type="entry name" value="Spore_coat_U/FanG"/>
</dbReference>
<accession>A0A6M4GTN3</accession>
<dbReference type="Pfam" id="PF05229">
    <property type="entry name" value="SCPU"/>
    <property type="match status" value="1"/>
</dbReference>
<dbReference type="PANTHER" id="PTHR37089:SF3">
    <property type="entry name" value="EXPORTED PROTEIN"/>
    <property type="match status" value="1"/>
</dbReference>
<organism evidence="3 4">
    <name type="scientific">Usitatibacter rugosus</name>
    <dbReference type="NCBI Taxonomy" id="2732067"/>
    <lineage>
        <taxon>Bacteria</taxon>
        <taxon>Pseudomonadati</taxon>
        <taxon>Pseudomonadota</taxon>
        <taxon>Betaproteobacteria</taxon>
        <taxon>Nitrosomonadales</taxon>
        <taxon>Usitatibacteraceae</taxon>
        <taxon>Usitatibacter</taxon>
    </lineage>
</organism>
<proteinExistence type="predicted"/>
<evidence type="ECO:0000313" key="4">
    <source>
        <dbReference type="Proteomes" id="UP000501534"/>
    </source>
</evidence>
<feature type="signal peptide" evidence="1">
    <location>
        <begin position="1"/>
        <end position="26"/>
    </location>
</feature>
<dbReference type="PANTHER" id="PTHR37089">
    <property type="entry name" value="PROTEIN U-RELATED"/>
    <property type="match status" value="1"/>
</dbReference>
<evidence type="ECO:0000256" key="1">
    <source>
        <dbReference type="SAM" id="SignalP"/>
    </source>
</evidence>
<gene>
    <name evidence="3" type="ORF">DSM104443_01728</name>
</gene>
<dbReference type="SMART" id="SM00972">
    <property type="entry name" value="SCPU"/>
    <property type="match status" value="1"/>
</dbReference>
<protein>
    <recommendedName>
        <fullName evidence="2">Spore coat protein U/FanG domain-containing protein</fullName>
    </recommendedName>
</protein>
<dbReference type="Proteomes" id="UP000501534">
    <property type="component" value="Chromosome"/>
</dbReference>
<keyword evidence="1" id="KW-0732">Signal</keyword>
<dbReference type="KEGG" id="uru:DSM104443_01728"/>
<evidence type="ECO:0000259" key="2">
    <source>
        <dbReference type="Pfam" id="PF05229"/>
    </source>
</evidence>
<keyword evidence="4" id="KW-1185">Reference proteome</keyword>
<evidence type="ECO:0000313" key="3">
    <source>
        <dbReference type="EMBL" id="QJR10661.1"/>
    </source>
</evidence>
<dbReference type="InterPro" id="IPR053167">
    <property type="entry name" value="Spore_coat_component"/>
</dbReference>
<name>A0A6M4GTN3_9PROT</name>
<dbReference type="EMBL" id="CP053069">
    <property type="protein sequence ID" value="QJR10661.1"/>
    <property type="molecule type" value="Genomic_DNA"/>
</dbReference>
<reference evidence="3 4" key="1">
    <citation type="submission" date="2020-04" db="EMBL/GenBank/DDBJ databases">
        <title>Usitatibacter rugosus gen. nov., sp. nov. and Usitatibacter palustris sp. nov., novel members of Usitatibacteraceae fam. nov. within the order Nitrosomonadales isolated from soil.</title>
        <authorList>
            <person name="Huber K.J."/>
            <person name="Neumann-Schaal M."/>
            <person name="Geppert A."/>
            <person name="Luckner M."/>
            <person name="Wanner G."/>
            <person name="Overmann J."/>
        </authorList>
    </citation>
    <scope>NUCLEOTIDE SEQUENCE [LARGE SCALE GENOMIC DNA]</scope>
    <source>
        <strain evidence="3 4">0125_3</strain>
    </source>
</reference>